<dbReference type="CDD" id="cd00076">
    <property type="entry name" value="HFD_SF"/>
    <property type="match status" value="1"/>
</dbReference>
<evidence type="ECO:0000313" key="7">
    <source>
        <dbReference type="EMBL" id="CAK5271763.1"/>
    </source>
</evidence>
<feature type="domain" description="Bromodomain associated" evidence="6">
    <location>
        <begin position="2"/>
        <end position="78"/>
    </location>
</feature>
<comment type="caution">
    <text evidence="7">The sequence shown here is derived from an EMBL/GenBank/DDBJ whole genome shotgun (WGS) entry which is preliminary data.</text>
</comment>
<dbReference type="PANTHER" id="PTHR46338:SF1">
    <property type="entry name" value="TRANSCRIPTION INITIATION FACTOR TFIID SUBUNIT 8"/>
    <property type="match status" value="1"/>
</dbReference>
<evidence type="ECO:0000256" key="5">
    <source>
        <dbReference type="SAM" id="MobiDB-lite"/>
    </source>
</evidence>
<keyword evidence="2" id="KW-0805">Transcription regulation</keyword>
<dbReference type="PANTHER" id="PTHR46338">
    <property type="entry name" value="TRANSCRIPTION INITIATION FACTOR TFIID SUBUNIT 8"/>
    <property type="match status" value="1"/>
</dbReference>
<evidence type="ECO:0000256" key="4">
    <source>
        <dbReference type="ARBA" id="ARBA00023242"/>
    </source>
</evidence>
<evidence type="ECO:0000313" key="9">
    <source>
        <dbReference type="Proteomes" id="UP001295794"/>
    </source>
</evidence>
<keyword evidence="4" id="KW-0539">Nucleus</keyword>
<dbReference type="InterPro" id="IPR037818">
    <property type="entry name" value="TAF8"/>
</dbReference>
<dbReference type="InterPro" id="IPR006565">
    <property type="entry name" value="BTP"/>
</dbReference>
<feature type="region of interest" description="Disordered" evidence="5">
    <location>
        <begin position="378"/>
        <end position="425"/>
    </location>
</feature>
<feature type="compositionally biased region" description="Pro residues" evidence="5">
    <location>
        <begin position="175"/>
        <end position="188"/>
    </location>
</feature>
<dbReference type="Proteomes" id="UP001295794">
    <property type="component" value="Unassembled WGS sequence"/>
</dbReference>
<proteinExistence type="predicted"/>
<dbReference type="SUPFAM" id="SSF47113">
    <property type="entry name" value="Histone-fold"/>
    <property type="match status" value="1"/>
</dbReference>
<dbReference type="AlphaFoldDB" id="A0AAD2K085"/>
<gene>
    <name evidence="7" type="ORF">MYCIT1_LOCUS17055</name>
    <name evidence="8" type="ORF">MYCIT1_LOCUS17124</name>
</gene>
<dbReference type="EMBL" id="CAVNYO010000175">
    <property type="protein sequence ID" value="CAK5271763.1"/>
    <property type="molecule type" value="Genomic_DNA"/>
</dbReference>
<protein>
    <recommendedName>
        <fullName evidence="6">Bromodomain associated domain-containing protein</fullName>
    </recommendedName>
</protein>
<evidence type="ECO:0000256" key="1">
    <source>
        <dbReference type="ARBA" id="ARBA00004123"/>
    </source>
</evidence>
<keyword evidence="3" id="KW-0804">Transcription</keyword>
<name>A0AAD2K085_9AGAR</name>
<comment type="subcellular location">
    <subcellularLocation>
        <location evidence="1">Nucleus</location>
    </subcellularLocation>
</comment>
<dbReference type="GO" id="GO:0005669">
    <property type="term" value="C:transcription factor TFIID complex"/>
    <property type="evidence" value="ECO:0007669"/>
    <property type="project" value="InterPro"/>
</dbReference>
<evidence type="ECO:0000256" key="3">
    <source>
        <dbReference type="ARBA" id="ARBA00023163"/>
    </source>
</evidence>
<feature type="compositionally biased region" description="Basic and acidic residues" evidence="5">
    <location>
        <begin position="405"/>
        <end position="423"/>
    </location>
</feature>
<feature type="region of interest" description="Disordered" evidence="5">
    <location>
        <begin position="167"/>
        <end position="190"/>
    </location>
</feature>
<sequence length="462" mass="51031">MEYAANRLLDAATQRMIHAAAFSRASAQACSVLTDLLVRYISLLAATTGKYAEHAGRTNLTMADALSALEELGSESEDLIHYMSEAKELSRYAIYSLRRVEELHEFKARLGKHARDDSFMLEYELYEDANLSDDEVMDEEEEDAEPLSTTSRAVDWDGHVPSFLPAFPEVTPVAPESPRPDSPQPMPPTATVGLPGAAALPQLTATSTSAADYLIQIPYDESSLAEAAHWHLPAQSMEPSDAPSAIGANPSFDPPKLALYKAFVHALRHPQRDTGPSNPARHRVSMSLLQLTQVVPRWDLPPSMYASSAPGPPRAWPIVPTYAKPMNEAEVPRRFLPTTRNVAYPERIEPIVGSQGSRLPELARQVLPPTIYNRLTRINHPPPLTRGAKSLTYGPGVPAPWNAPDNKEENAKDRDSREPKVVDARVFATWEYEAKDFRNPIRKSRAQPPGPGPTSRRSNRAQ</sequence>
<dbReference type="SMART" id="SM00576">
    <property type="entry name" value="BTP"/>
    <property type="match status" value="1"/>
</dbReference>
<accession>A0AAD2K085</accession>
<dbReference type="Pfam" id="PF07524">
    <property type="entry name" value="Bromo_TP"/>
    <property type="match status" value="1"/>
</dbReference>
<dbReference type="InterPro" id="IPR009072">
    <property type="entry name" value="Histone-fold"/>
</dbReference>
<organism evidence="7 9">
    <name type="scientific">Mycena citricolor</name>
    <dbReference type="NCBI Taxonomy" id="2018698"/>
    <lineage>
        <taxon>Eukaryota</taxon>
        <taxon>Fungi</taxon>
        <taxon>Dikarya</taxon>
        <taxon>Basidiomycota</taxon>
        <taxon>Agaricomycotina</taxon>
        <taxon>Agaricomycetes</taxon>
        <taxon>Agaricomycetidae</taxon>
        <taxon>Agaricales</taxon>
        <taxon>Marasmiineae</taxon>
        <taxon>Mycenaceae</taxon>
        <taxon>Mycena</taxon>
    </lineage>
</organism>
<evidence type="ECO:0000259" key="6">
    <source>
        <dbReference type="SMART" id="SM00576"/>
    </source>
</evidence>
<reference evidence="7" key="1">
    <citation type="submission" date="2023-11" db="EMBL/GenBank/DDBJ databases">
        <authorList>
            <person name="De Vega J J."/>
            <person name="De Vega J J."/>
        </authorList>
    </citation>
    <scope>NUCLEOTIDE SEQUENCE</scope>
</reference>
<feature type="region of interest" description="Disordered" evidence="5">
    <location>
        <begin position="437"/>
        <end position="462"/>
    </location>
</feature>
<dbReference type="EMBL" id="CAVNYO010000177">
    <property type="protein sequence ID" value="CAK5271806.1"/>
    <property type="molecule type" value="Genomic_DNA"/>
</dbReference>
<dbReference type="Gene3D" id="1.10.20.10">
    <property type="entry name" value="Histone, subunit A"/>
    <property type="match status" value="1"/>
</dbReference>
<dbReference type="GO" id="GO:0046982">
    <property type="term" value="F:protein heterodimerization activity"/>
    <property type="evidence" value="ECO:0007669"/>
    <property type="project" value="InterPro"/>
</dbReference>
<evidence type="ECO:0000256" key="2">
    <source>
        <dbReference type="ARBA" id="ARBA00023015"/>
    </source>
</evidence>
<evidence type="ECO:0000313" key="8">
    <source>
        <dbReference type="EMBL" id="CAK5271806.1"/>
    </source>
</evidence>
<keyword evidence="9" id="KW-1185">Reference proteome</keyword>